<protein>
    <submittedName>
        <fullName evidence="2">Uncharacterized protein</fullName>
    </submittedName>
</protein>
<evidence type="ECO:0000256" key="1">
    <source>
        <dbReference type="SAM" id="MobiDB-lite"/>
    </source>
</evidence>
<dbReference type="EMBL" id="CADEAL010000948">
    <property type="protein sequence ID" value="CAB1427176.1"/>
    <property type="molecule type" value="Genomic_DNA"/>
</dbReference>
<evidence type="ECO:0000313" key="2">
    <source>
        <dbReference type="EMBL" id="CAB1427176.1"/>
    </source>
</evidence>
<dbReference type="AlphaFoldDB" id="A0A9N7U9Y1"/>
<comment type="caution">
    <text evidence="2">The sequence shown here is derived from an EMBL/GenBank/DDBJ whole genome shotgun (WGS) entry which is preliminary data.</text>
</comment>
<organism evidence="2 3">
    <name type="scientific">Pleuronectes platessa</name>
    <name type="common">European plaice</name>
    <dbReference type="NCBI Taxonomy" id="8262"/>
    <lineage>
        <taxon>Eukaryota</taxon>
        <taxon>Metazoa</taxon>
        <taxon>Chordata</taxon>
        <taxon>Craniata</taxon>
        <taxon>Vertebrata</taxon>
        <taxon>Euteleostomi</taxon>
        <taxon>Actinopterygii</taxon>
        <taxon>Neopterygii</taxon>
        <taxon>Teleostei</taxon>
        <taxon>Neoteleostei</taxon>
        <taxon>Acanthomorphata</taxon>
        <taxon>Carangaria</taxon>
        <taxon>Pleuronectiformes</taxon>
        <taxon>Pleuronectoidei</taxon>
        <taxon>Pleuronectidae</taxon>
        <taxon>Pleuronectes</taxon>
    </lineage>
</organism>
<reference evidence="2" key="1">
    <citation type="submission" date="2020-03" db="EMBL/GenBank/DDBJ databases">
        <authorList>
            <person name="Weist P."/>
        </authorList>
    </citation>
    <scope>NUCLEOTIDE SEQUENCE</scope>
</reference>
<feature type="region of interest" description="Disordered" evidence="1">
    <location>
        <begin position="14"/>
        <end position="62"/>
    </location>
</feature>
<accession>A0A9N7U9Y1</accession>
<dbReference type="Proteomes" id="UP001153269">
    <property type="component" value="Unassembled WGS sequence"/>
</dbReference>
<sequence length="114" mass="12218">MNIQLHTYGAADLTCSLPQESPPLFASDSSSLEGRRPPERGTLEMTANRAQQSGLTRRSLPAAVSPVIHIPVHGKHPQSDLRGDGAHLVSSINSQVFNNGFQEKEKGTTGQSSQ</sequence>
<proteinExistence type="predicted"/>
<name>A0A9N7U9Y1_PLEPL</name>
<evidence type="ECO:0000313" key="3">
    <source>
        <dbReference type="Proteomes" id="UP001153269"/>
    </source>
</evidence>
<feature type="compositionally biased region" description="Basic and acidic residues" evidence="1">
    <location>
        <begin position="33"/>
        <end position="42"/>
    </location>
</feature>
<keyword evidence="3" id="KW-1185">Reference proteome</keyword>
<gene>
    <name evidence="2" type="ORF">PLEPLA_LOCUS15114</name>
</gene>